<keyword evidence="4" id="KW-1185">Reference proteome</keyword>
<keyword evidence="1" id="KW-0560">Oxidoreductase</keyword>
<dbReference type="InterPro" id="IPR050564">
    <property type="entry name" value="F420-G6PD/mer"/>
</dbReference>
<dbReference type="InterPro" id="IPR011251">
    <property type="entry name" value="Luciferase-like_dom"/>
</dbReference>
<dbReference type="Gene3D" id="3.20.20.30">
    <property type="entry name" value="Luciferase-like domain"/>
    <property type="match status" value="1"/>
</dbReference>
<protein>
    <submittedName>
        <fullName evidence="3">N5,N10-methylene tetrahydromethanopterin reductase</fullName>
    </submittedName>
</protein>
<sequence length="273" mass="28360">MPSLALVAPPDLPPEQIIRVAQTAESGGIDELWFWEDCFASSGLGPAAAALAATARIKVGIGLLPVPLRAPTLTAMEIATLARMFPGRFRPGLGHGVRDWMKQAGVAVGSPLTLLREHTTTINALLAGETVTYAGRYVALDQVRLRWPPEAFPDLLIGGRGPKTLALAGELSAGAILDDVAPAGVPDLDRMRDAVETVRAARRDAGRQGSPEIVAILPVPGGTSTDELRDRLAALGSAGATTVTAVAEFVDGPPAGDDRVFALAEQLAEIGGK</sequence>
<name>A0A255G4B2_9ACTN</name>
<comment type="caution">
    <text evidence="3">The sequence shown here is derived from an EMBL/GenBank/DDBJ whole genome shotgun (WGS) entry which is preliminary data.</text>
</comment>
<dbReference type="OrthoDB" id="675245at2"/>
<dbReference type="PANTHER" id="PTHR43244:SF1">
    <property type="entry name" value="5,10-METHYLENETETRAHYDROMETHANOPTERIN REDUCTASE"/>
    <property type="match status" value="1"/>
</dbReference>
<dbReference type="EMBL" id="NMVO01000016">
    <property type="protein sequence ID" value="OYO10750.1"/>
    <property type="molecule type" value="Genomic_DNA"/>
</dbReference>
<reference evidence="3 4" key="1">
    <citation type="submission" date="2017-07" db="EMBL/GenBank/DDBJ databases">
        <title>Draft whole genome sequences of clinical Proprionibacteriaceae strains.</title>
        <authorList>
            <person name="Bernier A.-M."/>
            <person name="Bernard K."/>
            <person name="Domingo M.-C."/>
        </authorList>
    </citation>
    <scope>NUCLEOTIDE SEQUENCE [LARGE SCALE GENOMIC DNA]</scope>
    <source>
        <strain evidence="3 4">NML 030167</strain>
    </source>
</reference>
<organism evidence="3 4">
    <name type="scientific">Enemella evansiae</name>
    <dbReference type="NCBI Taxonomy" id="2016499"/>
    <lineage>
        <taxon>Bacteria</taxon>
        <taxon>Bacillati</taxon>
        <taxon>Actinomycetota</taxon>
        <taxon>Actinomycetes</taxon>
        <taxon>Propionibacteriales</taxon>
        <taxon>Propionibacteriaceae</taxon>
        <taxon>Enemella</taxon>
    </lineage>
</organism>
<dbReference type="GO" id="GO:0016705">
    <property type="term" value="F:oxidoreductase activity, acting on paired donors, with incorporation or reduction of molecular oxygen"/>
    <property type="evidence" value="ECO:0007669"/>
    <property type="project" value="InterPro"/>
</dbReference>
<dbReference type="InterPro" id="IPR036661">
    <property type="entry name" value="Luciferase-like_sf"/>
</dbReference>
<proteinExistence type="predicted"/>
<evidence type="ECO:0000313" key="4">
    <source>
        <dbReference type="Proteomes" id="UP000215896"/>
    </source>
</evidence>
<dbReference type="CDD" id="cd01097">
    <property type="entry name" value="Tetrahydromethanopterin_reductase"/>
    <property type="match status" value="1"/>
</dbReference>
<dbReference type="Pfam" id="PF00296">
    <property type="entry name" value="Bac_luciferase"/>
    <property type="match status" value="1"/>
</dbReference>
<dbReference type="AlphaFoldDB" id="A0A255G4B2"/>
<evidence type="ECO:0000256" key="1">
    <source>
        <dbReference type="ARBA" id="ARBA00023002"/>
    </source>
</evidence>
<dbReference type="PANTHER" id="PTHR43244">
    <property type="match status" value="1"/>
</dbReference>
<dbReference type="SUPFAM" id="SSF51679">
    <property type="entry name" value="Bacterial luciferase-like"/>
    <property type="match status" value="1"/>
</dbReference>
<accession>A0A255G4B2</accession>
<feature type="domain" description="Luciferase-like" evidence="2">
    <location>
        <begin position="13"/>
        <end position="235"/>
    </location>
</feature>
<evidence type="ECO:0000313" key="3">
    <source>
        <dbReference type="EMBL" id="OYO10750.1"/>
    </source>
</evidence>
<evidence type="ECO:0000259" key="2">
    <source>
        <dbReference type="Pfam" id="PF00296"/>
    </source>
</evidence>
<dbReference type="Proteomes" id="UP000215896">
    <property type="component" value="Unassembled WGS sequence"/>
</dbReference>
<gene>
    <name evidence="3" type="ORF">CGZ94_15925</name>
</gene>